<name>A0A1Y4QMF7_9FIRM</name>
<evidence type="ECO:0000256" key="5">
    <source>
        <dbReference type="ARBA" id="ARBA00022605"/>
    </source>
</evidence>
<dbReference type="PANTHER" id="PTHR43247:SF1">
    <property type="entry name" value="PHOSPHOSERINE AMINOTRANSFERASE"/>
    <property type="match status" value="1"/>
</dbReference>
<dbReference type="InterPro" id="IPR015422">
    <property type="entry name" value="PyrdxlP-dep_Trfase_small"/>
</dbReference>
<dbReference type="InterPro" id="IPR015421">
    <property type="entry name" value="PyrdxlP-dep_Trfase_major"/>
</dbReference>
<evidence type="ECO:0000256" key="12">
    <source>
        <dbReference type="RuleBase" id="RU004505"/>
    </source>
</evidence>
<feature type="binding site" evidence="11">
    <location>
        <position position="103"/>
    </location>
    <ligand>
        <name>pyridoxal 5'-phosphate</name>
        <dbReference type="ChEBI" id="CHEBI:597326"/>
    </ligand>
</feature>
<comment type="cofactor">
    <cofactor evidence="11">
        <name>pyridoxal 5'-phosphate</name>
        <dbReference type="ChEBI" id="CHEBI:597326"/>
    </cofactor>
    <text evidence="11">Binds 1 pyridoxal phosphate per subunit.</text>
</comment>
<dbReference type="SUPFAM" id="SSF53383">
    <property type="entry name" value="PLP-dependent transferases"/>
    <property type="match status" value="1"/>
</dbReference>
<dbReference type="RefSeq" id="WP_087253868.1">
    <property type="nucleotide sequence ID" value="NZ_NFLB01000001.1"/>
</dbReference>
<gene>
    <name evidence="11" type="primary">serC</name>
    <name evidence="14" type="ORF">B5E91_00805</name>
</gene>
<evidence type="ECO:0000259" key="13">
    <source>
        <dbReference type="Pfam" id="PF00266"/>
    </source>
</evidence>
<comment type="similarity">
    <text evidence="3 11">Belongs to the class-V pyridoxal-phosphate-dependent aminotransferase family. SerC subfamily.</text>
</comment>
<evidence type="ECO:0000256" key="7">
    <source>
        <dbReference type="ARBA" id="ARBA00022898"/>
    </source>
</evidence>
<evidence type="ECO:0000256" key="3">
    <source>
        <dbReference type="ARBA" id="ARBA00006904"/>
    </source>
</evidence>
<comment type="catalytic activity">
    <reaction evidence="9 11">
        <text>4-(phosphooxy)-L-threonine + 2-oxoglutarate = (R)-3-hydroxy-2-oxo-4-phosphooxybutanoate + L-glutamate</text>
        <dbReference type="Rhea" id="RHEA:16573"/>
        <dbReference type="ChEBI" id="CHEBI:16810"/>
        <dbReference type="ChEBI" id="CHEBI:29985"/>
        <dbReference type="ChEBI" id="CHEBI:58452"/>
        <dbReference type="ChEBI" id="CHEBI:58538"/>
        <dbReference type="EC" id="2.6.1.52"/>
    </reaction>
</comment>
<comment type="caution">
    <text evidence="11">Lacks conserved residue(s) required for the propagation of feature annotation.</text>
</comment>
<evidence type="ECO:0000256" key="9">
    <source>
        <dbReference type="ARBA" id="ARBA00047630"/>
    </source>
</evidence>
<reference evidence="15" key="1">
    <citation type="submission" date="2017-04" db="EMBL/GenBank/DDBJ databases">
        <title>Function of individual gut microbiota members based on whole genome sequencing of pure cultures obtained from chicken caecum.</title>
        <authorList>
            <person name="Medvecky M."/>
            <person name="Cejkova D."/>
            <person name="Polansky O."/>
            <person name="Karasova D."/>
            <person name="Kubasova T."/>
            <person name="Cizek A."/>
            <person name="Rychlik I."/>
        </authorList>
    </citation>
    <scope>NUCLEOTIDE SEQUENCE [LARGE SCALE GENOMIC DNA]</scope>
    <source>
        <strain evidence="15">An149</strain>
    </source>
</reference>
<comment type="function">
    <text evidence="1 11">Catalyzes the reversible conversion of 3-phosphohydroxypyruvate to phosphoserine and of 3-hydroxy-2-oxo-4-phosphonooxybutanoate to phosphohydroxythreonine.</text>
</comment>
<keyword evidence="8 11" id="KW-0718">Serine biosynthesis</keyword>
<dbReference type="UniPathway" id="UPA00135">
    <property type="reaction ID" value="UER00197"/>
</dbReference>
<dbReference type="Proteomes" id="UP000196258">
    <property type="component" value="Unassembled WGS sequence"/>
</dbReference>
<feature type="binding site" evidence="11">
    <location>
        <begin position="238"/>
        <end position="239"/>
    </location>
    <ligand>
        <name>pyridoxal 5'-phosphate</name>
        <dbReference type="ChEBI" id="CHEBI:597326"/>
    </ligand>
</feature>
<dbReference type="FunFam" id="3.90.1150.10:FF:000006">
    <property type="entry name" value="Phosphoserine aminotransferase"/>
    <property type="match status" value="1"/>
</dbReference>
<dbReference type="Gene3D" id="3.90.1150.10">
    <property type="entry name" value="Aspartate Aminotransferase, domain 1"/>
    <property type="match status" value="1"/>
</dbReference>
<dbReference type="GO" id="GO:0030170">
    <property type="term" value="F:pyridoxal phosphate binding"/>
    <property type="evidence" value="ECO:0007669"/>
    <property type="project" value="UniProtKB-UniRule"/>
</dbReference>
<dbReference type="GO" id="GO:0006564">
    <property type="term" value="P:L-serine biosynthetic process"/>
    <property type="evidence" value="ECO:0007669"/>
    <property type="project" value="UniProtKB-UniRule"/>
</dbReference>
<dbReference type="HAMAP" id="MF_00160">
    <property type="entry name" value="SerC_aminotrans_5"/>
    <property type="match status" value="1"/>
</dbReference>
<feature type="modified residue" description="N6-(pyridoxal phosphate)lysine" evidence="11">
    <location>
        <position position="197"/>
    </location>
</feature>
<evidence type="ECO:0000256" key="11">
    <source>
        <dbReference type="HAMAP-Rule" id="MF_00160"/>
    </source>
</evidence>
<feature type="binding site" evidence="11">
    <location>
        <position position="44"/>
    </location>
    <ligand>
        <name>L-glutamate</name>
        <dbReference type="ChEBI" id="CHEBI:29985"/>
    </ligand>
</feature>
<feature type="binding site" evidence="11">
    <location>
        <position position="153"/>
    </location>
    <ligand>
        <name>pyridoxal 5'-phosphate</name>
        <dbReference type="ChEBI" id="CHEBI:597326"/>
    </ligand>
</feature>
<dbReference type="EC" id="2.6.1.52" evidence="11"/>
<comment type="subcellular location">
    <subcellularLocation>
        <location evidence="11">Cytoplasm</location>
    </subcellularLocation>
</comment>
<dbReference type="PIRSF" id="PIRSF000525">
    <property type="entry name" value="SerC"/>
    <property type="match status" value="1"/>
</dbReference>
<evidence type="ECO:0000256" key="8">
    <source>
        <dbReference type="ARBA" id="ARBA00023299"/>
    </source>
</evidence>
<sequence length="361" mass="40332">MTEKRVFNFSAGPSTLPVPVLEKAAKQMLNYENSGMSVMEMSHRSSSYLDIFQKTKDLLKKVMNVPDDYKIVFIQGGATQQFSMVPLNLLKNGKADYIITGSFSKKAANEAKKYGEINIAYDGSVNNFKHIPTQDELKLDPEASYVHLCSNNTIYGTEWKYVPETNGVPIIADMSSNILSKPIDVSKYGMIYAGAQKNMGIAGLGVAIIKEELLQKVPAKTPVLLDYQLMIDNDSMYNTPPAYAIYVLGLVLEWIDNLGGLEVMEQRNIKKAKLLYDYLDSSNFYICHSDKDNRSLMNVTFTTPNKDLDTKFVKESIEAGMTNLKGHRSVGGIRASIYNAMPIEGVEKLIAFMKDFEIANK</sequence>
<evidence type="ECO:0000256" key="2">
    <source>
        <dbReference type="ARBA" id="ARBA00005099"/>
    </source>
</evidence>
<dbReference type="PROSITE" id="PS00595">
    <property type="entry name" value="AA_TRANSFER_CLASS_5"/>
    <property type="match status" value="1"/>
</dbReference>
<dbReference type="InterPro" id="IPR015424">
    <property type="entry name" value="PyrdxlP-dep_Trfase"/>
</dbReference>
<feature type="binding site" evidence="11">
    <location>
        <begin position="78"/>
        <end position="79"/>
    </location>
    <ligand>
        <name>pyridoxal 5'-phosphate</name>
        <dbReference type="ChEBI" id="CHEBI:597326"/>
    </ligand>
</feature>
<evidence type="ECO:0000313" key="14">
    <source>
        <dbReference type="EMBL" id="OUQ06496.1"/>
    </source>
</evidence>
<evidence type="ECO:0000256" key="10">
    <source>
        <dbReference type="ARBA" id="ARBA00049007"/>
    </source>
</evidence>
<dbReference type="InterPro" id="IPR000192">
    <property type="entry name" value="Aminotrans_V_dom"/>
</dbReference>
<dbReference type="Pfam" id="PF00266">
    <property type="entry name" value="Aminotran_5"/>
    <property type="match status" value="1"/>
</dbReference>
<keyword evidence="6 11" id="KW-0808">Transferase</keyword>
<evidence type="ECO:0000256" key="4">
    <source>
        <dbReference type="ARBA" id="ARBA00022576"/>
    </source>
</evidence>
<feature type="binding site" evidence="11">
    <location>
        <position position="196"/>
    </location>
    <ligand>
        <name>pyridoxal 5'-phosphate</name>
        <dbReference type="ChEBI" id="CHEBI:597326"/>
    </ligand>
</feature>
<dbReference type="NCBIfam" id="TIGR01364">
    <property type="entry name" value="serC_1"/>
    <property type="match status" value="1"/>
</dbReference>
<dbReference type="GO" id="GO:0005737">
    <property type="term" value="C:cytoplasm"/>
    <property type="evidence" value="ECO:0007669"/>
    <property type="project" value="UniProtKB-SubCell"/>
</dbReference>
<keyword evidence="7 11" id="KW-0663">Pyridoxal phosphate</keyword>
<dbReference type="InterPro" id="IPR020578">
    <property type="entry name" value="Aminotrans_V_PyrdxlP_BS"/>
</dbReference>
<dbReference type="FunFam" id="3.40.640.10:FF:000010">
    <property type="entry name" value="Phosphoserine aminotransferase"/>
    <property type="match status" value="1"/>
</dbReference>
<comment type="subunit">
    <text evidence="11">Homodimer.</text>
</comment>
<dbReference type="Gene3D" id="3.40.640.10">
    <property type="entry name" value="Type I PLP-dependent aspartate aminotransferase-like (Major domain)"/>
    <property type="match status" value="1"/>
</dbReference>
<comment type="caution">
    <text evidence="14">The sequence shown here is derived from an EMBL/GenBank/DDBJ whole genome shotgun (WGS) entry which is preliminary data.</text>
</comment>
<dbReference type="NCBIfam" id="NF003764">
    <property type="entry name" value="PRK05355.1"/>
    <property type="match status" value="1"/>
</dbReference>
<organism evidence="14 15">
    <name type="scientific">Thomasclavelia spiroformis</name>
    <dbReference type="NCBI Taxonomy" id="29348"/>
    <lineage>
        <taxon>Bacteria</taxon>
        <taxon>Bacillati</taxon>
        <taxon>Bacillota</taxon>
        <taxon>Erysipelotrichia</taxon>
        <taxon>Erysipelotrichales</taxon>
        <taxon>Coprobacillaceae</taxon>
        <taxon>Thomasclavelia</taxon>
    </lineage>
</organism>
<evidence type="ECO:0000256" key="1">
    <source>
        <dbReference type="ARBA" id="ARBA00003483"/>
    </source>
</evidence>
<dbReference type="EMBL" id="NFLB01000001">
    <property type="protein sequence ID" value="OUQ06496.1"/>
    <property type="molecule type" value="Genomic_DNA"/>
</dbReference>
<keyword evidence="5 11" id="KW-0028">Amino-acid biosynthesis</keyword>
<comment type="pathway">
    <text evidence="2 11 12">Amino-acid biosynthesis; L-serine biosynthesis; L-serine from 3-phospho-D-glycerate: step 2/3.</text>
</comment>
<dbReference type="AlphaFoldDB" id="A0A1Y4QMF7"/>
<dbReference type="InterPro" id="IPR022278">
    <property type="entry name" value="Pser_aminoTfrase"/>
</dbReference>
<evidence type="ECO:0000313" key="15">
    <source>
        <dbReference type="Proteomes" id="UP000196258"/>
    </source>
</evidence>
<proteinExistence type="inferred from homology"/>
<comment type="catalytic activity">
    <reaction evidence="10 11 12">
        <text>O-phospho-L-serine + 2-oxoglutarate = 3-phosphooxypyruvate + L-glutamate</text>
        <dbReference type="Rhea" id="RHEA:14329"/>
        <dbReference type="ChEBI" id="CHEBI:16810"/>
        <dbReference type="ChEBI" id="CHEBI:18110"/>
        <dbReference type="ChEBI" id="CHEBI:29985"/>
        <dbReference type="ChEBI" id="CHEBI:57524"/>
        <dbReference type="EC" id="2.6.1.52"/>
    </reaction>
</comment>
<keyword evidence="4 11" id="KW-0032">Aminotransferase</keyword>
<feature type="domain" description="Aminotransferase class V" evidence="13">
    <location>
        <begin position="6"/>
        <end position="349"/>
    </location>
</feature>
<feature type="binding site" evidence="11">
    <location>
        <position position="173"/>
    </location>
    <ligand>
        <name>pyridoxal 5'-phosphate</name>
        <dbReference type="ChEBI" id="CHEBI:597326"/>
    </ligand>
</feature>
<dbReference type="CDD" id="cd00611">
    <property type="entry name" value="PSAT_like"/>
    <property type="match status" value="1"/>
</dbReference>
<protein>
    <recommendedName>
        <fullName evidence="11">Phosphoserine aminotransferase</fullName>
        <ecNumber evidence="11">2.6.1.52</ecNumber>
    </recommendedName>
    <alternativeName>
        <fullName evidence="11">Phosphohydroxythreonine aminotransferase</fullName>
        <shortName evidence="11">PSAT</shortName>
    </alternativeName>
</protein>
<accession>A0A1Y4QMF7</accession>
<evidence type="ECO:0000256" key="6">
    <source>
        <dbReference type="ARBA" id="ARBA00022679"/>
    </source>
</evidence>
<keyword evidence="11" id="KW-0963">Cytoplasm</keyword>
<dbReference type="GO" id="GO:0004648">
    <property type="term" value="F:O-phospho-L-serine:2-oxoglutarate aminotransferase activity"/>
    <property type="evidence" value="ECO:0007669"/>
    <property type="project" value="UniProtKB-UniRule"/>
</dbReference>
<dbReference type="PANTHER" id="PTHR43247">
    <property type="entry name" value="PHOSPHOSERINE AMINOTRANSFERASE"/>
    <property type="match status" value="1"/>
</dbReference>